<dbReference type="GO" id="GO:0005524">
    <property type="term" value="F:ATP binding"/>
    <property type="evidence" value="ECO:0007669"/>
    <property type="project" value="UniProtKB-KW"/>
</dbReference>
<dbReference type="GO" id="GO:0050567">
    <property type="term" value="F:glutaminyl-tRNA synthase (glutamine-hydrolyzing) activity"/>
    <property type="evidence" value="ECO:0007669"/>
    <property type="project" value="UniProtKB-UniRule"/>
</dbReference>
<dbReference type="Pfam" id="PF02686">
    <property type="entry name" value="GatC"/>
    <property type="match status" value="1"/>
</dbReference>
<dbReference type="GO" id="GO:0006412">
    <property type="term" value="P:translation"/>
    <property type="evidence" value="ECO:0007669"/>
    <property type="project" value="UniProtKB-UniRule"/>
</dbReference>
<evidence type="ECO:0000313" key="2">
    <source>
        <dbReference type="EMBL" id="TCS37875.1"/>
    </source>
</evidence>
<keyword evidence="3" id="KW-1185">Reference proteome</keyword>
<evidence type="ECO:0000256" key="1">
    <source>
        <dbReference type="HAMAP-Rule" id="MF_00122"/>
    </source>
</evidence>
<dbReference type="AlphaFoldDB" id="A0A4R3I003"/>
<dbReference type="Gene3D" id="1.10.20.60">
    <property type="entry name" value="Glu-tRNAGln amidotransferase C subunit, N-terminal domain"/>
    <property type="match status" value="1"/>
</dbReference>
<gene>
    <name evidence="1" type="primary">gatC</name>
    <name evidence="2" type="ORF">EDC30_103167</name>
</gene>
<dbReference type="EC" id="6.3.5.-" evidence="1"/>
<keyword evidence="1" id="KW-0547">Nucleotide-binding</keyword>
<proteinExistence type="inferred from homology"/>
<evidence type="ECO:0000313" key="3">
    <source>
        <dbReference type="Proteomes" id="UP000295382"/>
    </source>
</evidence>
<dbReference type="HAMAP" id="MF_00122">
    <property type="entry name" value="GatC"/>
    <property type="match status" value="1"/>
</dbReference>
<protein>
    <recommendedName>
        <fullName evidence="1">Aspartyl/glutamyl-tRNA(Asn/Gln) amidotransferase subunit C</fullName>
        <shortName evidence="1">Asp/Glu-ADT subunit C</shortName>
        <ecNumber evidence="1">6.3.5.-</ecNumber>
    </recommendedName>
</protein>
<keyword evidence="1" id="KW-0067">ATP-binding</keyword>
<keyword evidence="1" id="KW-0436">Ligase</keyword>
<comment type="caution">
    <text evidence="2">The sequence shown here is derived from an EMBL/GenBank/DDBJ whole genome shotgun (WGS) entry which is preliminary data.</text>
</comment>
<name>A0A4R3I003_PAULE</name>
<organism evidence="2 3">
    <name type="scientific">Paucimonas lemoignei</name>
    <name type="common">Pseudomonas lemoignei</name>
    <dbReference type="NCBI Taxonomy" id="29443"/>
    <lineage>
        <taxon>Bacteria</taxon>
        <taxon>Pseudomonadati</taxon>
        <taxon>Pseudomonadota</taxon>
        <taxon>Betaproteobacteria</taxon>
        <taxon>Burkholderiales</taxon>
        <taxon>Burkholderiaceae</taxon>
        <taxon>Paucimonas</taxon>
    </lineage>
</organism>
<dbReference type="NCBIfam" id="TIGR00135">
    <property type="entry name" value="gatC"/>
    <property type="match status" value="1"/>
</dbReference>
<dbReference type="Proteomes" id="UP000295382">
    <property type="component" value="Unassembled WGS sequence"/>
</dbReference>
<dbReference type="PANTHER" id="PTHR15004">
    <property type="entry name" value="GLUTAMYL-TRNA(GLN) AMIDOTRANSFERASE SUBUNIT C, MITOCHONDRIAL"/>
    <property type="match status" value="1"/>
</dbReference>
<keyword evidence="2" id="KW-0808">Transferase</keyword>
<dbReference type="RefSeq" id="WP_132257949.1">
    <property type="nucleotide sequence ID" value="NZ_SLZQ01000003.1"/>
</dbReference>
<keyword evidence="1" id="KW-0648">Protein biosynthesis</keyword>
<dbReference type="InterPro" id="IPR003837">
    <property type="entry name" value="GatC"/>
</dbReference>
<comment type="catalytic activity">
    <reaction evidence="1">
        <text>L-glutamyl-tRNA(Gln) + L-glutamine + ATP + H2O = L-glutaminyl-tRNA(Gln) + L-glutamate + ADP + phosphate + H(+)</text>
        <dbReference type="Rhea" id="RHEA:17521"/>
        <dbReference type="Rhea" id="RHEA-COMP:9681"/>
        <dbReference type="Rhea" id="RHEA-COMP:9684"/>
        <dbReference type="ChEBI" id="CHEBI:15377"/>
        <dbReference type="ChEBI" id="CHEBI:15378"/>
        <dbReference type="ChEBI" id="CHEBI:29985"/>
        <dbReference type="ChEBI" id="CHEBI:30616"/>
        <dbReference type="ChEBI" id="CHEBI:43474"/>
        <dbReference type="ChEBI" id="CHEBI:58359"/>
        <dbReference type="ChEBI" id="CHEBI:78520"/>
        <dbReference type="ChEBI" id="CHEBI:78521"/>
        <dbReference type="ChEBI" id="CHEBI:456216"/>
    </reaction>
</comment>
<accession>A0A4R3I003</accession>
<comment type="function">
    <text evidence="1">Allows the formation of correctly charged Asn-tRNA(Asn) or Gln-tRNA(Gln) through the transamidation of misacylated Asp-tRNA(Asn) or Glu-tRNA(Gln) in organisms which lack either or both of asparaginyl-tRNA or glutaminyl-tRNA synthetases. The reaction takes place in the presence of glutamine and ATP through an activated phospho-Asp-tRNA(Asn) or phospho-Glu-tRNA(Gln).</text>
</comment>
<dbReference type="SUPFAM" id="SSF141000">
    <property type="entry name" value="Glu-tRNAGln amidotransferase C subunit"/>
    <property type="match status" value="1"/>
</dbReference>
<dbReference type="PANTHER" id="PTHR15004:SF0">
    <property type="entry name" value="GLUTAMYL-TRNA(GLN) AMIDOTRANSFERASE SUBUNIT C, MITOCHONDRIAL"/>
    <property type="match status" value="1"/>
</dbReference>
<reference evidence="2 3" key="1">
    <citation type="submission" date="2019-03" db="EMBL/GenBank/DDBJ databases">
        <title>Genomic Encyclopedia of Type Strains, Phase IV (KMG-IV): sequencing the most valuable type-strain genomes for metagenomic binning, comparative biology and taxonomic classification.</title>
        <authorList>
            <person name="Goeker M."/>
        </authorList>
    </citation>
    <scope>NUCLEOTIDE SEQUENCE [LARGE SCALE GENOMIC DNA]</scope>
    <source>
        <strain evidence="2 3">DSM 7445</strain>
    </source>
</reference>
<sequence length="100" mass="11179">MSLEFSDVKRLAKLAQLELTDEQAHATLDKLNGIFSLVEQMKAVDTTGVEPLSHPIAAFQADLALRLREDEVTEPDRRDDYQQVAPATQDGLYLVPKVIE</sequence>
<dbReference type="GO" id="GO:0070681">
    <property type="term" value="P:glutaminyl-tRNAGln biosynthesis via transamidation"/>
    <property type="evidence" value="ECO:0007669"/>
    <property type="project" value="TreeGrafter"/>
</dbReference>
<comment type="catalytic activity">
    <reaction evidence="1">
        <text>L-aspartyl-tRNA(Asn) + L-glutamine + ATP + H2O = L-asparaginyl-tRNA(Asn) + L-glutamate + ADP + phosphate + 2 H(+)</text>
        <dbReference type="Rhea" id="RHEA:14513"/>
        <dbReference type="Rhea" id="RHEA-COMP:9674"/>
        <dbReference type="Rhea" id="RHEA-COMP:9677"/>
        <dbReference type="ChEBI" id="CHEBI:15377"/>
        <dbReference type="ChEBI" id="CHEBI:15378"/>
        <dbReference type="ChEBI" id="CHEBI:29985"/>
        <dbReference type="ChEBI" id="CHEBI:30616"/>
        <dbReference type="ChEBI" id="CHEBI:43474"/>
        <dbReference type="ChEBI" id="CHEBI:58359"/>
        <dbReference type="ChEBI" id="CHEBI:78515"/>
        <dbReference type="ChEBI" id="CHEBI:78516"/>
        <dbReference type="ChEBI" id="CHEBI:456216"/>
    </reaction>
</comment>
<comment type="subunit">
    <text evidence="1">Heterotrimer of A, B and C subunits.</text>
</comment>
<dbReference type="GO" id="GO:0016740">
    <property type="term" value="F:transferase activity"/>
    <property type="evidence" value="ECO:0007669"/>
    <property type="project" value="UniProtKB-KW"/>
</dbReference>
<dbReference type="OrthoDB" id="9794326at2"/>
<dbReference type="EMBL" id="SLZQ01000003">
    <property type="protein sequence ID" value="TCS37875.1"/>
    <property type="molecule type" value="Genomic_DNA"/>
</dbReference>
<dbReference type="GO" id="GO:0050566">
    <property type="term" value="F:asparaginyl-tRNA synthase (glutamine-hydrolyzing) activity"/>
    <property type="evidence" value="ECO:0007669"/>
    <property type="project" value="RHEA"/>
</dbReference>
<dbReference type="InterPro" id="IPR036113">
    <property type="entry name" value="Asp/Glu-ADT_sf_sub_c"/>
</dbReference>
<comment type="similarity">
    <text evidence="1">Belongs to the GatC family.</text>
</comment>
<dbReference type="GO" id="GO:0006450">
    <property type="term" value="P:regulation of translational fidelity"/>
    <property type="evidence" value="ECO:0007669"/>
    <property type="project" value="InterPro"/>
</dbReference>